<dbReference type="GO" id="GO:0003713">
    <property type="term" value="F:transcription coactivator activity"/>
    <property type="evidence" value="ECO:0007669"/>
    <property type="project" value="TreeGrafter"/>
</dbReference>
<dbReference type="InterPro" id="IPR021643">
    <property type="entry name" value="Mediator_Med13_N"/>
</dbReference>
<gene>
    <name evidence="16" type="ORF">QBC37DRAFT_74647</name>
</gene>
<comment type="similarity">
    <text evidence="2 11">Belongs to the Mediator complex subunit 13 family.</text>
</comment>
<evidence type="ECO:0000256" key="11">
    <source>
        <dbReference type="RuleBase" id="RU364134"/>
    </source>
</evidence>
<evidence type="ECO:0000256" key="8">
    <source>
        <dbReference type="ARBA" id="ARBA00023242"/>
    </source>
</evidence>
<evidence type="ECO:0000256" key="1">
    <source>
        <dbReference type="ARBA" id="ARBA00004123"/>
    </source>
</evidence>
<evidence type="ECO:0000256" key="4">
    <source>
        <dbReference type="ARBA" id="ARBA00022491"/>
    </source>
</evidence>
<dbReference type="InterPro" id="IPR009401">
    <property type="entry name" value="Med13_C"/>
</dbReference>
<feature type="compositionally biased region" description="Low complexity" evidence="12">
    <location>
        <begin position="138"/>
        <end position="148"/>
    </location>
</feature>
<feature type="compositionally biased region" description="Low complexity" evidence="12">
    <location>
        <begin position="110"/>
        <end position="127"/>
    </location>
</feature>
<evidence type="ECO:0000256" key="2">
    <source>
        <dbReference type="ARBA" id="ARBA00009354"/>
    </source>
</evidence>
<name>A0AAN6YIK7_9PEZI</name>
<evidence type="ECO:0000256" key="9">
    <source>
        <dbReference type="ARBA" id="ARBA00025661"/>
    </source>
</evidence>
<evidence type="ECO:0000256" key="5">
    <source>
        <dbReference type="ARBA" id="ARBA00023015"/>
    </source>
</evidence>
<evidence type="ECO:0000259" key="15">
    <source>
        <dbReference type="Pfam" id="PF18296"/>
    </source>
</evidence>
<feature type="domain" description="Mediator complex subunit Med13 N-terminal" evidence="14">
    <location>
        <begin position="6"/>
        <end position="358"/>
    </location>
</feature>
<feature type="region of interest" description="Disordered" evidence="12">
    <location>
        <begin position="736"/>
        <end position="791"/>
    </location>
</feature>
<dbReference type="GO" id="GO:0016592">
    <property type="term" value="C:mediator complex"/>
    <property type="evidence" value="ECO:0007669"/>
    <property type="project" value="InterPro"/>
</dbReference>
<comment type="subunit">
    <text evidence="11">Component of the SRB8-11 complex, which itself associates with the Mediator complex.</text>
</comment>
<evidence type="ECO:0000313" key="16">
    <source>
        <dbReference type="EMBL" id="KAK4219948.1"/>
    </source>
</evidence>
<dbReference type="PANTHER" id="PTHR48249">
    <property type="entry name" value="MEDIATOR OF RNA POLYMERASE II TRANSCRIPTION SUBUNIT 13"/>
    <property type="match status" value="1"/>
</dbReference>
<feature type="compositionally biased region" description="Basic and acidic residues" evidence="12">
    <location>
        <begin position="695"/>
        <end position="704"/>
    </location>
</feature>
<evidence type="ECO:0000256" key="10">
    <source>
        <dbReference type="ARBA" id="ARBA00032008"/>
    </source>
</evidence>
<reference evidence="16" key="2">
    <citation type="submission" date="2023-05" db="EMBL/GenBank/DDBJ databases">
        <authorList>
            <consortium name="Lawrence Berkeley National Laboratory"/>
            <person name="Steindorff A."/>
            <person name="Hensen N."/>
            <person name="Bonometti L."/>
            <person name="Westerberg I."/>
            <person name="Brannstrom I.O."/>
            <person name="Guillou S."/>
            <person name="Cros-Aarteil S."/>
            <person name="Calhoun S."/>
            <person name="Haridas S."/>
            <person name="Kuo A."/>
            <person name="Mondo S."/>
            <person name="Pangilinan J."/>
            <person name="Riley R."/>
            <person name="Labutti K."/>
            <person name="Andreopoulos B."/>
            <person name="Lipzen A."/>
            <person name="Chen C."/>
            <person name="Yanf M."/>
            <person name="Daum C."/>
            <person name="Ng V."/>
            <person name="Clum A."/>
            <person name="Ohm R."/>
            <person name="Martin F."/>
            <person name="Silar P."/>
            <person name="Natvig D."/>
            <person name="Lalanne C."/>
            <person name="Gautier V."/>
            <person name="Ament-Velasquez S.L."/>
            <person name="Kruys A."/>
            <person name="Hutchinson M.I."/>
            <person name="Powell A.J."/>
            <person name="Barry K."/>
            <person name="Miller A.N."/>
            <person name="Grigoriev I.V."/>
            <person name="Debuchy R."/>
            <person name="Gladieux P."/>
            <person name="Thoren M.H."/>
            <person name="Johannesson H."/>
        </authorList>
    </citation>
    <scope>NUCLEOTIDE SEQUENCE</scope>
    <source>
        <strain evidence="16">PSN293</strain>
    </source>
</reference>
<feature type="region of interest" description="Disordered" evidence="12">
    <location>
        <begin position="435"/>
        <end position="477"/>
    </location>
</feature>
<dbReference type="InterPro" id="IPR041285">
    <property type="entry name" value="MID_MedPIWI"/>
</dbReference>
<sequence>MDAGEYETNVLLINNVQLVAYRIYEPVSSTSVYTFSAADVESRLINDGHMVYMDSARRGIWCFFLSNRDTPLPNQAEQLGLSGMMEVCGFPIRLVHEGFFEPVQLLKNRTSGPNPINTPTNSSSSGSALDLTSRNAQSSSLPPAAGPSPGYMVVDGNVVPSMLNDGNRWSSIPISERYQFFITAALSSLSVSFCHRIGSIPLDHRSLLLPAQAYQVDEVEPSEALQTSAIATFRIYLTTTGSFIISLCVTMLHGLIASTDAVRGNVLPRDSMILAAPLGAFGSPQGIIDGETNASWKNLCTKLFQVRGMPSCLLQNCSWLNISFLQKKPHEQKADGKRTPLSNTGPTAPWPASLCFRKPKIGTTLVKRLDKTSLNNMTEHLDPLNSAKAWHEGFGEMEGTISKRKQDREMALANENAESEAKIAQPNGYSSMTFRRSSNGGAGVQSGAMYPTPPDGIQQLGMPSSFDPSILSPGQPSQIAGALDADSAMQHGAVGDGFDGNWGGAETKREQVTDFLENDNMFGDDMFEANELTDADFSFFDEQPGGADMDLSVLPDMGAAMELSAALSQPPKQTPSHPMSALEQHRPSVVSPQFTKPELKHARSTLADESRQIANNMESFNLNSTVGLKRYPSPFDPDTVYKRVCASIPQQSRYPSKAASRRRSSVFEKVTFDPSLSLAAKKYQESGPFNYTIPSEKEKERKALESSSPVSTEPHFKAAKQRKTQPLANLNVILTKFAGGPDTSPTKPEDVASNSEESGWSSDDDDRSQASRLVSSPAKSSVANRRPDDDNISMAASFKDLENTLTDPPSYGSEDLVRLSKPEVPEVSMTKFFTDPEPAPFRLDCTDDDFMEVAQIVTEQAATGSLRFVPQNHTPANREERRSLVAAMRYTLHGLLKALPKTLDRATGCQLRPLIEVQDVPLPTHSNRIQPRPAGPEMVRQNNIFQLPPPHLEFRRYDTHISVLPPALSFWESLGLGASQGPKDIISLGVFPALDGMRDNVAAYLGRMGHVYENLKLGTFRPMETVTGIADGLLPFINDHEMTSMHPAGYSGSALGEYMMRLGQALAASSASQKNFVVHFIYSVENPATVVEYCAAFQELQEYYERYLADRKRGPSNALVMQLVPQDAVASETSVVILPPAEYSKLCIETYDRCTLFGGHMPAPAIVLEPTLPRVIEFKSITTPSPNVMQENSCVHVAYAQSADERWITAAWTDNRGVKQMTASYCLGRRNRPLSRQITEIIHEIWETTHDLISIARVRWRVIVAKCGPMDQQEIEYWTGLAQNETRATVTLSLLTVDTNPSLQLIPPAPKIPLTVSSVFYTTPVSTPQPNMVSPEQSGTGAGGGGVGATTPGGHDSSNNPNSAAPADSDDATLVDVTDTTWGVISSHRLNNSSSLTELNAALASGYLVKRTGPSVEDAPVAMEINLVHADPHQLHGIPPNMHVNAGPTRVYENLLREMLMCFRGLGSLARARGVVDRDTDVRPWHVAAAEKAVRALYLLM</sequence>
<protein>
    <recommendedName>
        <fullName evidence="3 11">Mediator of RNA polymerase II transcription subunit 13</fullName>
    </recommendedName>
    <alternativeName>
        <fullName evidence="10 11">Mediator complex subunit 13</fullName>
    </alternativeName>
</protein>
<evidence type="ECO:0000256" key="3">
    <source>
        <dbReference type="ARBA" id="ARBA00019618"/>
    </source>
</evidence>
<organism evidence="16 17">
    <name type="scientific">Rhypophila decipiens</name>
    <dbReference type="NCBI Taxonomy" id="261697"/>
    <lineage>
        <taxon>Eukaryota</taxon>
        <taxon>Fungi</taxon>
        <taxon>Dikarya</taxon>
        <taxon>Ascomycota</taxon>
        <taxon>Pezizomycotina</taxon>
        <taxon>Sordariomycetes</taxon>
        <taxon>Sordariomycetidae</taxon>
        <taxon>Sordariales</taxon>
        <taxon>Naviculisporaceae</taxon>
        <taxon>Rhypophila</taxon>
    </lineage>
</organism>
<keyword evidence="4 11" id="KW-0678">Repressor</keyword>
<keyword evidence="5 11" id="KW-0805">Transcription regulation</keyword>
<feature type="region of interest" description="Disordered" evidence="12">
    <location>
        <begin position="1327"/>
        <end position="1372"/>
    </location>
</feature>
<comment type="function">
    <text evidence="9 11">Component of the SRB8-11 complex. The SRB8-11 complex is a regulatory module of the Mediator complex which is itself involved in regulation of basal and activated RNA polymerase II-dependent transcription. The SRB8-11 complex may be involved in the transcriptional repression of a subset of genes regulated by Mediator. It may inhibit the association of the Mediator complex with RNA polymerase II to form the holoenzyme complex.</text>
</comment>
<dbReference type="Pfam" id="PF06333">
    <property type="entry name" value="Med13_C"/>
    <property type="match status" value="1"/>
</dbReference>
<feature type="compositionally biased region" description="Low complexity" evidence="12">
    <location>
        <begin position="1349"/>
        <end position="1367"/>
    </location>
</feature>
<keyword evidence="17" id="KW-1185">Reference proteome</keyword>
<evidence type="ECO:0000256" key="12">
    <source>
        <dbReference type="SAM" id="MobiDB-lite"/>
    </source>
</evidence>
<dbReference type="Pfam" id="PF18296">
    <property type="entry name" value="MID_MedPIWI"/>
    <property type="match status" value="1"/>
</dbReference>
<keyword evidence="8 11" id="KW-0539">Nucleus</keyword>
<feature type="compositionally biased region" description="Polar residues" evidence="12">
    <location>
        <begin position="773"/>
        <end position="783"/>
    </location>
</feature>
<dbReference type="Proteomes" id="UP001301769">
    <property type="component" value="Unassembled WGS sequence"/>
</dbReference>
<feature type="domain" description="Mediator complex subunit Med13 C-terminal" evidence="13">
    <location>
        <begin position="1162"/>
        <end position="1490"/>
    </location>
</feature>
<comment type="subcellular location">
    <subcellularLocation>
        <location evidence="1 11">Nucleus</location>
    </subcellularLocation>
</comment>
<feature type="domain" description="MID" evidence="15">
    <location>
        <begin position="983"/>
        <end position="1154"/>
    </location>
</feature>
<proteinExistence type="inferred from homology"/>
<dbReference type="InterPro" id="IPR051139">
    <property type="entry name" value="Mediator_complx_sub13"/>
</dbReference>
<feature type="region of interest" description="Disordered" evidence="12">
    <location>
        <begin position="110"/>
        <end position="148"/>
    </location>
</feature>
<evidence type="ECO:0000256" key="6">
    <source>
        <dbReference type="ARBA" id="ARBA00023159"/>
    </source>
</evidence>
<evidence type="ECO:0000259" key="13">
    <source>
        <dbReference type="Pfam" id="PF06333"/>
    </source>
</evidence>
<feature type="region of interest" description="Disordered" evidence="12">
    <location>
        <begin position="687"/>
        <end position="724"/>
    </location>
</feature>
<accession>A0AAN6YIK7</accession>
<keyword evidence="6 11" id="KW-0010">Activator</keyword>
<dbReference type="GO" id="GO:0045944">
    <property type="term" value="P:positive regulation of transcription by RNA polymerase II"/>
    <property type="evidence" value="ECO:0007669"/>
    <property type="project" value="TreeGrafter"/>
</dbReference>
<feature type="compositionally biased region" description="Polar residues" evidence="12">
    <location>
        <begin position="1327"/>
        <end position="1338"/>
    </location>
</feature>
<dbReference type="PANTHER" id="PTHR48249:SF3">
    <property type="entry name" value="MEDIATOR OF RNA POLYMERASE II TRANSCRIPTION SUBUNIT 13"/>
    <property type="match status" value="1"/>
</dbReference>
<evidence type="ECO:0000259" key="14">
    <source>
        <dbReference type="Pfam" id="PF11597"/>
    </source>
</evidence>
<reference evidence="16" key="1">
    <citation type="journal article" date="2023" name="Mol. Phylogenet. Evol.">
        <title>Genome-scale phylogeny and comparative genomics of the fungal order Sordariales.</title>
        <authorList>
            <person name="Hensen N."/>
            <person name="Bonometti L."/>
            <person name="Westerberg I."/>
            <person name="Brannstrom I.O."/>
            <person name="Guillou S."/>
            <person name="Cros-Aarteil S."/>
            <person name="Calhoun S."/>
            <person name="Haridas S."/>
            <person name="Kuo A."/>
            <person name="Mondo S."/>
            <person name="Pangilinan J."/>
            <person name="Riley R."/>
            <person name="LaButti K."/>
            <person name="Andreopoulos B."/>
            <person name="Lipzen A."/>
            <person name="Chen C."/>
            <person name="Yan M."/>
            <person name="Daum C."/>
            <person name="Ng V."/>
            <person name="Clum A."/>
            <person name="Steindorff A."/>
            <person name="Ohm R.A."/>
            <person name="Martin F."/>
            <person name="Silar P."/>
            <person name="Natvig D.O."/>
            <person name="Lalanne C."/>
            <person name="Gautier V."/>
            <person name="Ament-Velasquez S.L."/>
            <person name="Kruys A."/>
            <person name="Hutchinson M.I."/>
            <person name="Powell A.J."/>
            <person name="Barry K."/>
            <person name="Miller A.N."/>
            <person name="Grigoriev I.V."/>
            <person name="Debuchy R."/>
            <person name="Gladieux P."/>
            <person name="Hiltunen Thoren M."/>
            <person name="Johannesson H."/>
        </authorList>
    </citation>
    <scope>NUCLEOTIDE SEQUENCE</scope>
    <source>
        <strain evidence="16">PSN293</strain>
    </source>
</reference>
<evidence type="ECO:0000256" key="7">
    <source>
        <dbReference type="ARBA" id="ARBA00023163"/>
    </source>
</evidence>
<dbReference type="Pfam" id="PF11597">
    <property type="entry name" value="Med13_N"/>
    <property type="match status" value="1"/>
</dbReference>
<keyword evidence="7 11" id="KW-0804">Transcription</keyword>
<comment type="caution">
    <text evidence="16">The sequence shown here is derived from an EMBL/GenBank/DDBJ whole genome shotgun (WGS) entry which is preliminary data.</text>
</comment>
<dbReference type="EMBL" id="MU858046">
    <property type="protein sequence ID" value="KAK4219948.1"/>
    <property type="molecule type" value="Genomic_DNA"/>
</dbReference>
<evidence type="ECO:0000313" key="17">
    <source>
        <dbReference type="Proteomes" id="UP001301769"/>
    </source>
</evidence>